<evidence type="ECO:0000313" key="10">
    <source>
        <dbReference type="Proteomes" id="UP000540191"/>
    </source>
</evidence>
<dbReference type="GO" id="GO:0042274">
    <property type="term" value="P:ribosomal small subunit biogenesis"/>
    <property type="evidence" value="ECO:0007669"/>
    <property type="project" value="UniProtKB-UniRule"/>
</dbReference>
<evidence type="ECO:0000256" key="6">
    <source>
        <dbReference type="SAM" id="MobiDB-lite"/>
    </source>
</evidence>
<dbReference type="Pfam" id="PF24986">
    <property type="entry name" value="PRC_RimM"/>
    <property type="match status" value="1"/>
</dbReference>
<evidence type="ECO:0000256" key="1">
    <source>
        <dbReference type="ARBA" id="ARBA00022490"/>
    </source>
</evidence>
<evidence type="ECO:0000256" key="4">
    <source>
        <dbReference type="ARBA" id="ARBA00023186"/>
    </source>
</evidence>
<evidence type="ECO:0000256" key="5">
    <source>
        <dbReference type="HAMAP-Rule" id="MF_00014"/>
    </source>
</evidence>
<dbReference type="Pfam" id="PF01782">
    <property type="entry name" value="RimM"/>
    <property type="match status" value="1"/>
</dbReference>
<protein>
    <recommendedName>
        <fullName evidence="5">Ribosome maturation factor RimM</fullName>
    </recommendedName>
</protein>
<keyword evidence="2 5" id="KW-0690">Ribosome biogenesis</keyword>
<dbReference type="InterPro" id="IPR036976">
    <property type="entry name" value="RimM_N_sf"/>
</dbReference>
<evidence type="ECO:0000256" key="3">
    <source>
        <dbReference type="ARBA" id="ARBA00022552"/>
    </source>
</evidence>
<feature type="compositionally biased region" description="Basic and acidic residues" evidence="6">
    <location>
        <begin position="185"/>
        <end position="195"/>
    </location>
</feature>
<keyword evidence="1 5" id="KW-0963">Cytoplasm</keyword>
<dbReference type="GO" id="GO:0005737">
    <property type="term" value="C:cytoplasm"/>
    <property type="evidence" value="ECO:0007669"/>
    <property type="project" value="UniProtKB-SubCell"/>
</dbReference>
<reference evidence="9 10" key="1">
    <citation type="submission" date="2020-08" db="EMBL/GenBank/DDBJ databases">
        <title>Sequencing the genomes of 1000 actinobacteria strains.</title>
        <authorList>
            <person name="Klenk H.-P."/>
        </authorList>
    </citation>
    <scope>NUCLEOTIDE SEQUENCE [LARGE SCALE GENOMIC DNA]</scope>
    <source>
        <strain evidence="9 10">DSM 23974</strain>
    </source>
</reference>
<dbReference type="EMBL" id="JACHNA010000001">
    <property type="protein sequence ID" value="MBB4735038.1"/>
    <property type="molecule type" value="Genomic_DNA"/>
</dbReference>
<keyword evidence="4 5" id="KW-0143">Chaperone</keyword>
<feature type="domain" description="Ribosome maturation factor RimM PRC barrel" evidence="8">
    <location>
        <begin position="107"/>
        <end position="174"/>
    </location>
</feature>
<dbReference type="InterPro" id="IPR011033">
    <property type="entry name" value="PRC_barrel-like_sf"/>
</dbReference>
<gene>
    <name evidence="5" type="primary">rimM</name>
    <name evidence="9" type="ORF">HDA30_000546</name>
</gene>
<dbReference type="GO" id="GO:0043022">
    <property type="term" value="F:ribosome binding"/>
    <property type="evidence" value="ECO:0007669"/>
    <property type="project" value="InterPro"/>
</dbReference>
<comment type="subcellular location">
    <subcellularLocation>
        <location evidence="5">Cytoplasm</location>
    </subcellularLocation>
</comment>
<dbReference type="PANTHER" id="PTHR33692">
    <property type="entry name" value="RIBOSOME MATURATION FACTOR RIMM"/>
    <property type="match status" value="1"/>
</dbReference>
<accession>A0A7W7GMU2</accession>
<evidence type="ECO:0000256" key="2">
    <source>
        <dbReference type="ARBA" id="ARBA00022517"/>
    </source>
</evidence>
<dbReference type="HAMAP" id="MF_00014">
    <property type="entry name" value="Ribosome_mat_RimM"/>
    <property type="match status" value="1"/>
</dbReference>
<name>A0A7W7GMU2_9MICC</name>
<dbReference type="SUPFAM" id="SSF50346">
    <property type="entry name" value="PRC-barrel domain"/>
    <property type="match status" value="1"/>
</dbReference>
<comment type="domain">
    <text evidence="5">The PRC barrel domain binds ribosomal protein uS19.</text>
</comment>
<dbReference type="Gene3D" id="2.30.30.240">
    <property type="entry name" value="PRC-barrel domain"/>
    <property type="match status" value="1"/>
</dbReference>
<feature type="region of interest" description="Disordered" evidence="6">
    <location>
        <begin position="172"/>
        <end position="195"/>
    </location>
</feature>
<comment type="caution">
    <text evidence="9">The sequence shown here is derived from an EMBL/GenBank/DDBJ whole genome shotgun (WGS) entry which is preliminary data.</text>
</comment>
<evidence type="ECO:0000259" key="7">
    <source>
        <dbReference type="Pfam" id="PF01782"/>
    </source>
</evidence>
<feature type="compositionally biased region" description="Low complexity" evidence="6">
    <location>
        <begin position="172"/>
        <end position="181"/>
    </location>
</feature>
<dbReference type="Gene3D" id="2.40.30.60">
    <property type="entry name" value="RimM"/>
    <property type="match status" value="1"/>
</dbReference>
<comment type="similarity">
    <text evidence="5">Belongs to the RimM family.</text>
</comment>
<dbReference type="PANTHER" id="PTHR33692:SF1">
    <property type="entry name" value="RIBOSOME MATURATION FACTOR RIMM"/>
    <property type="match status" value="1"/>
</dbReference>
<evidence type="ECO:0000259" key="8">
    <source>
        <dbReference type="Pfam" id="PF24986"/>
    </source>
</evidence>
<dbReference type="GO" id="GO:0005840">
    <property type="term" value="C:ribosome"/>
    <property type="evidence" value="ECO:0007669"/>
    <property type="project" value="InterPro"/>
</dbReference>
<evidence type="ECO:0000313" key="9">
    <source>
        <dbReference type="EMBL" id="MBB4735038.1"/>
    </source>
</evidence>
<keyword evidence="3 5" id="KW-0698">rRNA processing</keyword>
<dbReference type="InterPro" id="IPR056792">
    <property type="entry name" value="PRC_RimM"/>
</dbReference>
<dbReference type="NCBIfam" id="TIGR02273">
    <property type="entry name" value="16S_RimM"/>
    <property type="match status" value="1"/>
</dbReference>
<dbReference type="AlphaFoldDB" id="A0A7W7GMU2"/>
<keyword evidence="10" id="KW-1185">Reference proteome</keyword>
<proteinExistence type="inferred from homology"/>
<dbReference type="Proteomes" id="UP000540191">
    <property type="component" value="Unassembled WGS sequence"/>
</dbReference>
<comment type="subunit">
    <text evidence="5">Binds ribosomal protein uS19.</text>
</comment>
<dbReference type="InterPro" id="IPR009000">
    <property type="entry name" value="Transl_B-barrel_sf"/>
</dbReference>
<feature type="domain" description="RimM N-terminal" evidence="7">
    <location>
        <begin position="13"/>
        <end position="93"/>
    </location>
</feature>
<sequence>MHSTDNPEDQVRLARIGKPHGIRGEVTVQVFTDEPDARFAPGNVVAVRSQSPGAPAHLTVSRARWNKQILVLGFQEISDRNGAEALRGSQLFGSVQDRDDDDSWYEEDLLDLEVHVDGRRVGVVTGLLTGTVQDLLQVAVDGQDEPALVPFVEQIVPEVDVEAGVVVVTPPPGLLAVNAPDPGEEPGRPDGEREG</sequence>
<dbReference type="InterPro" id="IPR002676">
    <property type="entry name" value="RimM_N"/>
</dbReference>
<dbReference type="GO" id="GO:0006364">
    <property type="term" value="P:rRNA processing"/>
    <property type="evidence" value="ECO:0007669"/>
    <property type="project" value="UniProtKB-UniRule"/>
</dbReference>
<organism evidence="9 10">
    <name type="scientific">Micrococcus cohnii</name>
    <dbReference type="NCBI Taxonomy" id="993416"/>
    <lineage>
        <taxon>Bacteria</taxon>
        <taxon>Bacillati</taxon>
        <taxon>Actinomycetota</taxon>
        <taxon>Actinomycetes</taxon>
        <taxon>Micrococcales</taxon>
        <taxon>Micrococcaceae</taxon>
        <taxon>Micrococcus</taxon>
    </lineage>
</organism>
<dbReference type="SUPFAM" id="SSF50447">
    <property type="entry name" value="Translation proteins"/>
    <property type="match status" value="1"/>
</dbReference>
<comment type="function">
    <text evidence="5">An accessory protein needed during the final step in the assembly of 30S ribosomal subunit, possibly for assembly of the head region. Essential for efficient processing of 16S rRNA. May be needed both before and after RbfA during the maturation of 16S rRNA. It has affinity for free ribosomal 30S subunits but not for 70S ribosomes.</text>
</comment>
<dbReference type="RefSeq" id="WP_158495726.1">
    <property type="nucleotide sequence ID" value="NZ_JACHNA010000001.1"/>
</dbReference>
<dbReference type="InterPro" id="IPR011961">
    <property type="entry name" value="RimM"/>
</dbReference>